<name>A0A1D1ULW5_RAMVA</name>
<dbReference type="Proteomes" id="UP000186922">
    <property type="component" value="Unassembled WGS sequence"/>
</dbReference>
<evidence type="ECO:0000313" key="2">
    <source>
        <dbReference type="Proteomes" id="UP000186922"/>
    </source>
</evidence>
<protein>
    <submittedName>
        <fullName evidence="1">Uncharacterized protein</fullName>
    </submittedName>
</protein>
<reference evidence="1 2" key="1">
    <citation type="journal article" date="2016" name="Nat. Commun.">
        <title>Extremotolerant tardigrade genome and improved radiotolerance of human cultured cells by tardigrade-unique protein.</title>
        <authorList>
            <person name="Hashimoto T."/>
            <person name="Horikawa D.D."/>
            <person name="Saito Y."/>
            <person name="Kuwahara H."/>
            <person name="Kozuka-Hata H."/>
            <person name="Shin-I T."/>
            <person name="Minakuchi Y."/>
            <person name="Ohishi K."/>
            <person name="Motoyama A."/>
            <person name="Aizu T."/>
            <person name="Enomoto A."/>
            <person name="Kondo K."/>
            <person name="Tanaka S."/>
            <person name="Hara Y."/>
            <person name="Koshikawa S."/>
            <person name="Sagara H."/>
            <person name="Miura T."/>
            <person name="Yokobori S."/>
            <person name="Miyagawa K."/>
            <person name="Suzuki Y."/>
            <person name="Kubo T."/>
            <person name="Oyama M."/>
            <person name="Kohara Y."/>
            <person name="Fujiyama A."/>
            <person name="Arakawa K."/>
            <person name="Katayama T."/>
            <person name="Toyoda A."/>
            <person name="Kunieda T."/>
        </authorList>
    </citation>
    <scope>NUCLEOTIDE SEQUENCE [LARGE SCALE GENOMIC DNA]</scope>
    <source>
        <strain evidence="1 2">YOKOZUNA-1</strain>
    </source>
</reference>
<accession>A0A1D1ULW5</accession>
<keyword evidence="2" id="KW-1185">Reference proteome</keyword>
<organism evidence="1 2">
    <name type="scientific">Ramazzottius varieornatus</name>
    <name type="common">Water bear</name>
    <name type="synonym">Tardigrade</name>
    <dbReference type="NCBI Taxonomy" id="947166"/>
    <lineage>
        <taxon>Eukaryota</taxon>
        <taxon>Metazoa</taxon>
        <taxon>Ecdysozoa</taxon>
        <taxon>Tardigrada</taxon>
        <taxon>Eutardigrada</taxon>
        <taxon>Parachela</taxon>
        <taxon>Hypsibioidea</taxon>
        <taxon>Ramazzottiidae</taxon>
        <taxon>Ramazzottius</taxon>
    </lineage>
</organism>
<dbReference type="EMBL" id="BDGG01000001">
    <property type="protein sequence ID" value="GAU88247.1"/>
    <property type="molecule type" value="Genomic_DNA"/>
</dbReference>
<gene>
    <name evidence="1" type="primary">RvY_00986-1</name>
    <name evidence="1" type="synonym">RvY_00986.1</name>
    <name evidence="1" type="ORF">RvY_00986</name>
</gene>
<evidence type="ECO:0000313" key="1">
    <source>
        <dbReference type="EMBL" id="GAU88247.1"/>
    </source>
</evidence>
<comment type="caution">
    <text evidence="1">The sequence shown here is derived from an EMBL/GenBank/DDBJ whole genome shotgun (WGS) entry which is preliminary data.</text>
</comment>
<sequence length="108" mass="12194">MAPSLRLGLSGCHSQLGECACLSISSERIRLQDRFFLCIDCVKAAAYFIREIITFTVELLLKAFAEFLHKDHGSRLFLGRAEELTTGYQGTLLEPSHCKWIFPSLRVT</sequence>
<proteinExistence type="predicted"/>
<dbReference type="AlphaFoldDB" id="A0A1D1ULW5"/>